<evidence type="ECO:0000256" key="4">
    <source>
        <dbReference type="ARBA" id="ARBA00023163"/>
    </source>
</evidence>
<gene>
    <name evidence="7" type="ORF">E6C27_scaffold120G003590</name>
</gene>
<comment type="subcellular location">
    <subcellularLocation>
        <location evidence="1">Nucleus</location>
    </subcellularLocation>
</comment>
<dbReference type="InterPro" id="IPR016049">
    <property type="entry name" value="RNA_pol_Rpc34-like"/>
</dbReference>
<name>A0A5A7UBI4_CUCMM</name>
<evidence type="ECO:0000313" key="7">
    <source>
        <dbReference type="EMBL" id="KAA0052744.1"/>
    </source>
</evidence>
<dbReference type="InterPro" id="IPR036390">
    <property type="entry name" value="WH_DNA-bd_sf"/>
</dbReference>
<keyword evidence="5" id="KW-0539">Nucleus</keyword>
<comment type="similarity">
    <text evidence="2">Belongs to the eukaryotic RPC34/RPC39 RNA polymerase subunit family.</text>
</comment>
<organism evidence="7 8">
    <name type="scientific">Cucumis melo var. makuwa</name>
    <name type="common">Oriental melon</name>
    <dbReference type="NCBI Taxonomy" id="1194695"/>
    <lineage>
        <taxon>Eukaryota</taxon>
        <taxon>Viridiplantae</taxon>
        <taxon>Streptophyta</taxon>
        <taxon>Embryophyta</taxon>
        <taxon>Tracheophyta</taxon>
        <taxon>Spermatophyta</taxon>
        <taxon>Magnoliopsida</taxon>
        <taxon>eudicotyledons</taxon>
        <taxon>Gunneridae</taxon>
        <taxon>Pentapetalae</taxon>
        <taxon>rosids</taxon>
        <taxon>fabids</taxon>
        <taxon>Cucurbitales</taxon>
        <taxon>Cucurbitaceae</taxon>
        <taxon>Benincaseae</taxon>
        <taxon>Cucumis</taxon>
    </lineage>
</organism>
<dbReference type="Gene3D" id="1.10.10.10">
    <property type="entry name" value="Winged helix-like DNA-binding domain superfamily/Winged helix DNA-binding domain"/>
    <property type="match status" value="1"/>
</dbReference>
<protein>
    <submittedName>
        <fullName evidence="7">DNA-directed RNA polymerase III subunit RPC6-like</fullName>
    </submittedName>
</protein>
<dbReference type="Pfam" id="PF05158">
    <property type="entry name" value="RNA_pol_Rpc34"/>
    <property type="match status" value="1"/>
</dbReference>
<comment type="caution">
    <text evidence="7">The sequence shown here is derived from an EMBL/GenBank/DDBJ whole genome shotgun (WGS) entry which is preliminary data.</text>
</comment>
<evidence type="ECO:0000256" key="3">
    <source>
        <dbReference type="ARBA" id="ARBA00022478"/>
    </source>
</evidence>
<sequence length="358" mass="39990">MKDLIKATASKIFDFPSEFFSDWKLIKTSELEGRKSGYRKKGIVKPSDRNDDFGAMDEVIVRKGEGLVRTPYGMCPKSIFDGSIDVVCFVDNGINVSGPRIWASTFANGHVVKPYPMSKSQGPSSLKRKRPDLSTKNSSVGALIGQEKVLYDLICSKQSMGICTFDMKRETKFAESVVTKSLKSLQTKGLIKIVQHYQNKGKKFYLSNDFEPAKELTGGNWYRDGELDKDYINTLKQVCARMIQRKKLMTIEGIVESFKQSGAFKVELTREQIEEIVNALVLDNQVTEVKSSGFGEFEFIPIGKICYKYCSQGGLKGEPKTGAMASIPCGVCPRITHCTPNGIISPATCVYYTKWLDF</sequence>
<evidence type="ECO:0000313" key="8">
    <source>
        <dbReference type="Proteomes" id="UP000321393"/>
    </source>
</evidence>
<evidence type="ECO:0000256" key="5">
    <source>
        <dbReference type="ARBA" id="ARBA00023242"/>
    </source>
</evidence>
<evidence type="ECO:0000256" key="1">
    <source>
        <dbReference type="ARBA" id="ARBA00004123"/>
    </source>
</evidence>
<dbReference type="GO" id="GO:0005666">
    <property type="term" value="C:RNA polymerase III complex"/>
    <property type="evidence" value="ECO:0007669"/>
    <property type="project" value="InterPro"/>
</dbReference>
<proteinExistence type="inferred from homology"/>
<dbReference type="GO" id="GO:0006383">
    <property type="term" value="P:transcription by RNA polymerase III"/>
    <property type="evidence" value="ECO:0007669"/>
    <property type="project" value="InterPro"/>
</dbReference>
<dbReference type="OrthoDB" id="613763at2759"/>
<keyword evidence="4" id="KW-0804">Transcription</keyword>
<accession>A0A5A7UBI4</accession>
<reference evidence="7 8" key="1">
    <citation type="submission" date="2019-08" db="EMBL/GenBank/DDBJ databases">
        <title>Draft genome sequences of two oriental melons (Cucumis melo L. var makuwa).</title>
        <authorList>
            <person name="Kwon S.-Y."/>
        </authorList>
    </citation>
    <scope>NUCLEOTIDE SEQUENCE [LARGE SCALE GENOMIC DNA]</scope>
    <source>
        <strain evidence="8">cv. SW 3</strain>
        <tissue evidence="7">Leaf</tissue>
    </source>
</reference>
<dbReference type="SUPFAM" id="SSF46785">
    <property type="entry name" value="Winged helix' DNA-binding domain"/>
    <property type="match status" value="1"/>
</dbReference>
<dbReference type="PANTHER" id="PTHR12780">
    <property type="entry name" value="RNA POLYMERASE III DNA DIRECTED , 39KD SUBUNIT-RELATED"/>
    <property type="match status" value="1"/>
</dbReference>
<evidence type="ECO:0000256" key="6">
    <source>
        <dbReference type="SAM" id="MobiDB-lite"/>
    </source>
</evidence>
<feature type="region of interest" description="Disordered" evidence="6">
    <location>
        <begin position="117"/>
        <end position="137"/>
    </location>
</feature>
<evidence type="ECO:0000256" key="2">
    <source>
        <dbReference type="ARBA" id="ARBA00011038"/>
    </source>
</evidence>
<dbReference type="InterPro" id="IPR036388">
    <property type="entry name" value="WH-like_DNA-bd_sf"/>
</dbReference>
<keyword evidence="3 7" id="KW-0240">DNA-directed RNA polymerase</keyword>
<dbReference type="InterPro" id="IPR007832">
    <property type="entry name" value="RNA_pol_Rpc34"/>
</dbReference>
<dbReference type="AlphaFoldDB" id="A0A5A7UBI4"/>
<dbReference type="EMBL" id="SSTE01010327">
    <property type="protein sequence ID" value="KAA0052744.1"/>
    <property type="molecule type" value="Genomic_DNA"/>
</dbReference>
<dbReference type="Proteomes" id="UP000321393">
    <property type="component" value="Unassembled WGS sequence"/>
</dbReference>
<dbReference type="STRING" id="1194695.A0A5A7UBI4"/>